<dbReference type="Proteomes" id="UP000054537">
    <property type="component" value="Unassembled WGS sequence"/>
</dbReference>
<reference evidence="2 3" key="1">
    <citation type="submission" date="2014-10" db="EMBL/GenBank/DDBJ databases">
        <title>Draft genome sequence of Actinoplanes utahensis NRRL 12052.</title>
        <authorList>
            <person name="Velasco-Bucheli B."/>
            <person name="del Cerro C."/>
            <person name="Hormigo D."/>
            <person name="Garcia J.L."/>
            <person name="Acebal C."/>
            <person name="Arroyo M."/>
            <person name="de la Mata I."/>
        </authorList>
    </citation>
    <scope>NUCLEOTIDE SEQUENCE [LARGE SCALE GENOMIC DNA]</scope>
    <source>
        <strain evidence="2 3">NRRL 12052</strain>
    </source>
</reference>
<organism evidence="2 3">
    <name type="scientific">Actinoplanes utahensis</name>
    <dbReference type="NCBI Taxonomy" id="1869"/>
    <lineage>
        <taxon>Bacteria</taxon>
        <taxon>Bacillati</taxon>
        <taxon>Actinomycetota</taxon>
        <taxon>Actinomycetes</taxon>
        <taxon>Micromonosporales</taxon>
        <taxon>Micromonosporaceae</taxon>
        <taxon>Actinoplanes</taxon>
    </lineage>
</organism>
<accession>A0A0A6UKF7</accession>
<name>A0A0A6UKF7_ACTUT</name>
<keyword evidence="3" id="KW-1185">Reference proteome</keyword>
<protein>
    <submittedName>
        <fullName evidence="2">Uncharacterized protein</fullName>
    </submittedName>
</protein>
<keyword evidence="1" id="KW-0472">Membrane</keyword>
<dbReference type="AlphaFoldDB" id="A0A0A6UKF7"/>
<evidence type="ECO:0000313" key="2">
    <source>
        <dbReference type="EMBL" id="KHD75563.1"/>
    </source>
</evidence>
<comment type="caution">
    <text evidence="2">The sequence shown here is derived from an EMBL/GenBank/DDBJ whole genome shotgun (WGS) entry which is preliminary data.</text>
</comment>
<keyword evidence="1" id="KW-1133">Transmembrane helix</keyword>
<keyword evidence="1" id="KW-0812">Transmembrane</keyword>
<feature type="transmembrane region" description="Helical" evidence="1">
    <location>
        <begin position="15"/>
        <end position="36"/>
    </location>
</feature>
<dbReference type="EMBL" id="JRTT01000026">
    <property type="protein sequence ID" value="KHD75563.1"/>
    <property type="molecule type" value="Genomic_DNA"/>
</dbReference>
<sequence length="91" mass="9630">MTEQLALDMAQTSTIAVAVIGLAVILVAGLVGTAFFRARDAAVREEGYRELAERSADSARAAADQLSGVRTELGEVRERLAALEKLLSQIG</sequence>
<evidence type="ECO:0000313" key="3">
    <source>
        <dbReference type="Proteomes" id="UP000054537"/>
    </source>
</evidence>
<dbReference type="RefSeq" id="WP_043527273.1">
    <property type="nucleotide sequence ID" value="NZ_BAABKU010000027.1"/>
</dbReference>
<gene>
    <name evidence="2" type="ORF">MB27_22380</name>
</gene>
<evidence type="ECO:0000256" key="1">
    <source>
        <dbReference type="SAM" id="Phobius"/>
    </source>
</evidence>
<proteinExistence type="predicted"/>
<dbReference type="STRING" id="1869.MB27_22380"/>